<keyword evidence="3" id="KW-0546">Nucleotide metabolism</keyword>
<proteinExistence type="inferred from homology"/>
<comment type="catalytic activity">
    <reaction evidence="3">
        <text>dTTP + H2O = dTMP + diphosphate + H(+)</text>
        <dbReference type="Rhea" id="RHEA:28534"/>
        <dbReference type="ChEBI" id="CHEBI:15377"/>
        <dbReference type="ChEBI" id="CHEBI:15378"/>
        <dbReference type="ChEBI" id="CHEBI:33019"/>
        <dbReference type="ChEBI" id="CHEBI:37568"/>
        <dbReference type="ChEBI" id="CHEBI:63528"/>
        <dbReference type="EC" id="3.6.1.9"/>
    </reaction>
</comment>
<dbReference type="PANTHER" id="PTHR43213:SF5">
    <property type="entry name" value="BIFUNCTIONAL DTTP_UTP PYROPHOSPHATASE_METHYLTRANSFERASE PROTEIN-RELATED"/>
    <property type="match status" value="1"/>
</dbReference>
<dbReference type="HAMAP" id="MF_00528">
    <property type="entry name" value="Maf"/>
    <property type="match status" value="1"/>
</dbReference>
<organism evidence="4 5">
    <name type="scientific">Ornithinibacillus salinisoli</name>
    <dbReference type="NCBI Taxonomy" id="1848459"/>
    <lineage>
        <taxon>Bacteria</taxon>
        <taxon>Bacillati</taxon>
        <taxon>Bacillota</taxon>
        <taxon>Bacilli</taxon>
        <taxon>Bacillales</taxon>
        <taxon>Bacillaceae</taxon>
        <taxon>Ornithinibacillus</taxon>
    </lineage>
</organism>
<dbReference type="Proteomes" id="UP001597383">
    <property type="component" value="Unassembled WGS sequence"/>
</dbReference>
<comment type="similarity">
    <text evidence="3">Belongs to the Maf family. YhdE subfamily.</text>
</comment>
<keyword evidence="3" id="KW-0963">Cytoplasm</keyword>
<dbReference type="SUPFAM" id="SSF52972">
    <property type="entry name" value="ITPase-like"/>
    <property type="match status" value="1"/>
</dbReference>
<gene>
    <name evidence="4" type="ORF">ACFSJF_00915</name>
</gene>
<accession>A0ABW4VVW3</accession>
<comment type="caution">
    <text evidence="4">The sequence shown here is derived from an EMBL/GenBank/DDBJ whole genome shotgun (WGS) entry which is preliminary data.</text>
</comment>
<dbReference type="PANTHER" id="PTHR43213">
    <property type="entry name" value="BIFUNCTIONAL DTTP/UTP PYROPHOSPHATASE/METHYLTRANSFERASE PROTEIN-RELATED"/>
    <property type="match status" value="1"/>
</dbReference>
<dbReference type="Pfam" id="PF02545">
    <property type="entry name" value="Maf"/>
    <property type="match status" value="1"/>
</dbReference>
<feature type="active site" description="Proton acceptor" evidence="3">
    <location>
        <position position="70"/>
    </location>
</feature>
<dbReference type="NCBIfam" id="TIGR00172">
    <property type="entry name" value="maf"/>
    <property type="match status" value="1"/>
</dbReference>
<evidence type="ECO:0000313" key="4">
    <source>
        <dbReference type="EMBL" id="MFD2042871.1"/>
    </source>
</evidence>
<protein>
    <recommendedName>
        <fullName evidence="3">dTTP/UTP pyrophosphatase</fullName>
        <shortName evidence="3">dTTPase/UTPase</shortName>
        <ecNumber evidence="3">3.6.1.9</ecNumber>
    </recommendedName>
    <alternativeName>
        <fullName evidence="3">Nucleoside triphosphate pyrophosphatase</fullName>
    </alternativeName>
    <alternativeName>
        <fullName evidence="3">Nucleotide pyrophosphatase</fullName>
        <shortName evidence="3">Nucleotide PPase</shortName>
    </alternativeName>
</protein>
<comment type="subcellular location">
    <subcellularLocation>
        <location evidence="3">Cytoplasm</location>
    </subcellularLocation>
</comment>
<evidence type="ECO:0000313" key="5">
    <source>
        <dbReference type="Proteomes" id="UP001597383"/>
    </source>
</evidence>
<dbReference type="InterPro" id="IPR003697">
    <property type="entry name" value="Maf-like"/>
</dbReference>
<feature type="site" description="Important for substrate specificity" evidence="3">
    <location>
        <position position="71"/>
    </location>
</feature>
<feature type="site" description="Important for substrate specificity" evidence="3">
    <location>
        <position position="153"/>
    </location>
</feature>
<dbReference type="EC" id="3.6.1.9" evidence="3"/>
<evidence type="ECO:0000256" key="3">
    <source>
        <dbReference type="HAMAP-Rule" id="MF_00528"/>
    </source>
</evidence>
<dbReference type="CDD" id="cd00555">
    <property type="entry name" value="Maf"/>
    <property type="match status" value="1"/>
</dbReference>
<keyword evidence="2 3" id="KW-0378">Hydrolase</keyword>
<comment type="catalytic activity">
    <reaction evidence="3">
        <text>UTP + H2O = UMP + diphosphate + H(+)</text>
        <dbReference type="Rhea" id="RHEA:29395"/>
        <dbReference type="ChEBI" id="CHEBI:15377"/>
        <dbReference type="ChEBI" id="CHEBI:15378"/>
        <dbReference type="ChEBI" id="CHEBI:33019"/>
        <dbReference type="ChEBI" id="CHEBI:46398"/>
        <dbReference type="ChEBI" id="CHEBI:57865"/>
        <dbReference type="EC" id="3.6.1.9"/>
    </reaction>
</comment>
<comment type="cofactor">
    <cofactor evidence="1 3">
        <name>a divalent metal cation</name>
        <dbReference type="ChEBI" id="CHEBI:60240"/>
    </cofactor>
</comment>
<reference evidence="5" key="1">
    <citation type="journal article" date="2019" name="Int. J. Syst. Evol. Microbiol.">
        <title>The Global Catalogue of Microorganisms (GCM) 10K type strain sequencing project: providing services to taxonomists for standard genome sequencing and annotation.</title>
        <authorList>
            <consortium name="The Broad Institute Genomics Platform"/>
            <consortium name="The Broad Institute Genome Sequencing Center for Infectious Disease"/>
            <person name="Wu L."/>
            <person name="Ma J."/>
        </authorList>
    </citation>
    <scope>NUCLEOTIDE SEQUENCE [LARGE SCALE GENOMIC DNA]</scope>
    <source>
        <strain evidence="5">R28</strain>
    </source>
</reference>
<sequence length="192" mass="22020">MSKRLILASTSPRRQELLQQVNIPFTLRKQETNESQIITSDPVDKVKQLATLKNNNISLEHEDEVILTADTVVSFHNHIFEKPKHKEDAHEMLSALSGEVHEVYTGVMIRSKESKHVFVEKTEVEFWSLSQKEIEWYISTQDPYDKAGAYGIQSIGSIFVKQVVGDYYNVVGLPISRVVRELRNFSVFPENS</sequence>
<comment type="function">
    <text evidence="3">Nucleoside triphosphate pyrophosphatase that hydrolyzes dTTP and UTP. May have a dual role in cell division arrest and in preventing the incorporation of modified nucleotides into cellular nucleic acids.</text>
</comment>
<dbReference type="InterPro" id="IPR029001">
    <property type="entry name" value="ITPase-like_fam"/>
</dbReference>
<dbReference type="RefSeq" id="WP_377554551.1">
    <property type="nucleotide sequence ID" value="NZ_JBHUHQ010000002.1"/>
</dbReference>
<name>A0ABW4VVW3_9BACI</name>
<feature type="site" description="Important for substrate specificity" evidence="3">
    <location>
        <position position="13"/>
    </location>
</feature>
<dbReference type="GO" id="GO:0016787">
    <property type="term" value="F:hydrolase activity"/>
    <property type="evidence" value="ECO:0007669"/>
    <property type="project" value="UniProtKB-KW"/>
</dbReference>
<dbReference type="PIRSF" id="PIRSF006305">
    <property type="entry name" value="Maf"/>
    <property type="match status" value="1"/>
</dbReference>
<dbReference type="EMBL" id="JBHUHQ010000002">
    <property type="protein sequence ID" value="MFD2042871.1"/>
    <property type="molecule type" value="Genomic_DNA"/>
</dbReference>
<keyword evidence="5" id="KW-1185">Reference proteome</keyword>
<comment type="caution">
    <text evidence="3">Lacks conserved residue(s) required for the propagation of feature annotation.</text>
</comment>
<evidence type="ECO:0000256" key="2">
    <source>
        <dbReference type="ARBA" id="ARBA00022801"/>
    </source>
</evidence>
<evidence type="ECO:0000256" key="1">
    <source>
        <dbReference type="ARBA" id="ARBA00001968"/>
    </source>
</evidence>
<dbReference type="Gene3D" id="3.90.950.10">
    <property type="match status" value="1"/>
</dbReference>